<dbReference type="PRINTS" id="PR00111">
    <property type="entry name" value="ABHYDROLASE"/>
</dbReference>
<dbReference type="Proteomes" id="UP000644610">
    <property type="component" value="Unassembled WGS sequence"/>
</dbReference>
<dbReference type="GO" id="GO:0047372">
    <property type="term" value="F:monoacylglycerol lipase activity"/>
    <property type="evidence" value="ECO:0007669"/>
    <property type="project" value="TreeGrafter"/>
</dbReference>
<keyword evidence="3" id="KW-1185">Reference proteome</keyword>
<dbReference type="SUPFAM" id="SSF53474">
    <property type="entry name" value="alpha/beta-Hydrolases"/>
    <property type="match status" value="1"/>
</dbReference>
<dbReference type="PANTHER" id="PTHR43798:SF5">
    <property type="entry name" value="MONOACYLGLYCEROL LIPASE ABHD6"/>
    <property type="match status" value="1"/>
</dbReference>
<organism evidence="2 3">
    <name type="scientific">Planotetraspora silvatica</name>
    <dbReference type="NCBI Taxonomy" id="234614"/>
    <lineage>
        <taxon>Bacteria</taxon>
        <taxon>Bacillati</taxon>
        <taxon>Actinomycetota</taxon>
        <taxon>Actinomycetes</taxon>
        <taxon>Streptosporangiales</taxon>
        <taxon>Streptosporangiaceae</taxon>
        <taxon>Planotetraspora</taxon>
    </lineage>
</organism>
<feature type="domain" description="AB hydrolase-1" evidence="1">
    <location>
        <begin position="19"/>
        <end position="241"/>
    </location>
</feature>
<dbReference type="AlphaFoldDB" id="A0A8J3UWJ6"/>
<accession>A0A8J3UWJ6</accession>
<dbReference type="Gene3D" id="3.40.50.1820">
    <property type="entry name" value="alpha/beta hydrolase"/>
    <property type="match status" value="1"/>
</dbReference>
<dbReference type="InterPro" id="IPR029058">
    <property type="entry name" value="AB_hydrolase_fold"/>
</dbReference>
<evidence type="ECO:0000313" key="2">
    <source>
        <dbReference type="EMBL" id="GII45825.1"/>
    </source>
</evidence>
<dbReference type="EMBL" id="BOOQ01000013">
    <property type="protein sequence ID" value="GII45825.1"/>
    <property type="molecule type" value="Genomic_DNA"/>
</dbReference>
<name>A0A8J3UWJ6_9ACTN</name>
<sequence length="261" mass="27683">MTPMAIFVQDAGPDDGPAVVLLHGAGTSGWMWKRQIPALAADLRVLVPDLPGHGRSNAHPWVSIADTAELVAETISARTPDGKAHVVGLSLGGYVAAHLAATSPELLSSAVVSGVNVLPFPNPGTMRLIGRVMGPIIGWGPVVRANARNLGVPPEDFEGYRAAVRAMTRQAFRRVNEEVLDFRVPDQSKDSPCRVLAVAGENEHELIRRSLAGIAAAFPEGQARLAPGVGHGWNGEKPELFTAMIRSWALGDPLPEELLSV</sequence>
<evidence type="ECO:0000259" key="1">
    <source>
        <dbReference type="Pfam" id="PF12697"/>
    </source>
</evidence>
<proteinExistence type="predicted"/>
<keyword evidence="2" id="KW-0378">Hydrolase</keyword>
<gene>
    <name evidence="2" type="ORF">Psi02_22490</name>
</gene>
<reference evidence="2" key="1">
    <citation type="submission" date="2021-01" db="EMBL/GenBank/DDBJ databases">
        <title>Whole genome shotgun sequence of Planotetraspora silvatica NBRC 100141.</title>
        <authorList>
            <person name="Komaki H."/>
            <person name="Tamura T."/>
        </authorList>
    </citation>
    <scope>NUCLEOTIDE SEQUENCE</scope>
    <source>
        <strain evidence="2">NBRC 100141</strain>
    </source>
</reference>
<dbReference type="InterPro" id="IPR050266">
    <property type="entry name" value="AB_hydrolase_sf"/>
</dbReference>
<dbReference type="PANTHER" id="PTHR43798">
    <property type="entry name" value="MONOACYLGLYCEROL LIPASE"/>
    <property type="match status" value="1"/>
</dbReference>
<dbReference type="Pfam" id="PF12697">
    <property type="entry name" value="Abhydrolase_6"/>
    <property type="match status" value="1"/>
</dbReference>
<dbReference type="InterPro" id="IPR000073">
    <property type="entry name" value="AB_hydrolase_1"/>
</dbReference>
<dbReference type="GO" id="GO:0016020">
    <property type="term" value="C:membrane"/>
    <property type="evidence" value="ECO:0007669"/>
    <property type="project" value="TreeGrafter"/>
</dbReference>
<comment type="caution">
    <text evidence="2">The sequence shown here is derived from an EMBL/GenBank/DDBJ whole genome shotgun (WGS) entry which is preliminary data.</text>
</comment>
<protein>
    <submittedName>
        <fullName evidence="2">Alpha/beta hydrolase</fullName>
    </submittedName>
</protein>
<dbReference type="GO" id="GO:0046464">
    <property type="term" value="P:acylglycerol catabolic process"/>
    <property type="evidence" value="ECO:0007669"/>
    <property type="project" value="TreeGrafter"/>
</dbReference>
<evidence type="ECO:0000313" key="3">
    <source>
        <dbReference type="Proteomes" id="UP000644610"/>
    </source>
</evidence>